<name>A0ABD2Q008_9PLAT</name>
<dbReference type="EMBL" id="JBJKFK010001483">
    <property type="protein sequence ID" value="KAL3312977.1"/>
    <property type="molecule type" value="Genomic_DNA"/>
</dbReference>
<organism evidence="1 2">
    <name type="scientific">Cichlidogyrus casuarinus</name>
    <dbReference type="NCBI Taxonomy" id="1844966"/>
    <lineage>
        <taxon>Eukaryota</taxon>
        <taxon>Metazoa</taxon>
        <taxon>Spiralia</taxon>
        <taxon>Lophotrochozoa</taxon>
        <taxon>Platyhelminthes</taxon>
        <taxon>Monogenea</taxon>
        <taxon>Monopisthocotylea</taxon>
        <taxon>Dactylogyridea</taxon>
        <taxon>Ancyrocephalidae</taxon>
        <taxon>Cichlidogyrus</taxon>
    </lineage>
</organism>
<accession>A0ABD2Q008</accession>
<dbReference type="InterPro" id="IPR051173">
    <property type="entry name" value="Ca_channel_alpha-2/delta"/>
</dbReference>
<protein>
    <submittedName>
        <fullName evidence="1">Voltage-dependent calcium channel subunit alpha-2/delta-4</fullName>
    </submittedName>
</protein>
<dbReference type="Gene3D" id="3.30.450.20">
    <property type="entry name" value="PAS domain"/>
    <property type="match status" value="1"/>
</dbReference>
<evidence type="ECO:0000313" key="1">
    <source>
        <dbReference type="EMBL" id="KAL3312977.1"/>
    </source>
</evidence>
<dbReference type="PANTHER" id="PTHR10166">
    <property type="entry name" value="VOLTAGE-DEPENDENT CALCIUM CHANNEL SUBUNIT ALPHA-2/DELTA-RELATED"/>
    <property type="match status" value="1"/>
</dbReference>
<reference evidence="1 2" key="1">
    <citation type="submission" date="2024-11" db="EMBL/GenBank/DDBJ databases">
        <title>Adaptive evolution of stress response genes in parasites aligns with host niche diversity.</title>
        <authorList>
            <person name="Hahn C."/>
            <person name="Resl P."/>
        </authorList>
    </citation>
    <scope>NUCLEOTIDE SEQUENCE [LARGE SCALE GENOMIC DNA]</scope>
    <source>
        <strain evidence="1">EGGRZ-B1_66</strain>
        <tissue evidence="1">Body</tissue>
    </source>
</reference>
<gene>
    <name evidence="1" type="primary">CACNA2D4_1</name>
    <name evidence="1" type="ORF">Ciccas_008425</name>
</gene>
<comment type="caution">
    <text evidence="1">The sequence shown here is derived from an EMBL/GenBank/DDBJ whole genome shotgun (WGS) entry which is preliminary data.</text>
</comment>
<dbReference type="Proteomes" id="UP001626550">
    <property type="component" value="Unassembled WGS sequence"/>
</dbReference>
<keyword evidence="2" id="KW-1185">Reference proteome</keyword>
<evidence type="ECO:0000313" key="2">
    <source>
        <dbReference type="Proteomes" id="UP001626550"/>
    </source>
</evidence>
<proteinExistence type="predicted"/>
<sequence>MKLDLLTTISKAAYAIEVGESVNKSEPKVNGILLGVAGIDVPLQEFMDTARGFQLGPNAYIYAVNNNGFVLFHPRFRPTFRSDIKKYYQNVDISEIEVPFNDQSRPYPDYSSTYRTDLIDRKNGSARMTIHASFDAFRTLFNVEMQHFFTPIENTSFVLGIAFRRKENSFDSLPVYKSVSSSSIRWDTFYPGADYESICVNSDNFPDKGITFCNFDRELRKLYLKNRVCALYRVLQMPEVDRRAMSCNEEFLNAIQADLDSSLGLYSDWASKAREDSKVILFFSMHHSGLVRYSNVTAYSLFPFV</sequence>
<dbReference type="PANTHER" id="PTHR10166:SF37">
    <property type="entry name" value="STOLID, ISOFORM H"/>
    <property type="match status" value="1"/>
</dbReference>
<dbReference type="AlphaFoldDB" id="A0ABD2Q008"/>